<feature type="region of interest" description="Disordered" evidence="1">
    <location>
        <begin position="1"/>
        <end position="34"/>
    </location>
</feature>
<comment type="caution">
    <text evidence="3">The sequence shown here is derived from an EMBL/GenBank/DDBJ whole genome shotgun (WGS) entry which is preliminary data.</text>
</comment>
<dbReference type="Pfam" id="PF00069">
    <property type="entry name" value="Pkinase"/>
    <property type="match status" value="1"/>
</dbReference>
<dbReference type="GO" id="GO:0004672">
    <property type="term" value="F:protein kinase activity"/>
    <property type="evidence" value="ECO:0007669"/>
    <property type="project" value="InterPro"/>
</dbReference>
<dbReference type="PANTHER" id="PTHR23257">
    <property type="entry name" value="SERINE-THREONINE PROTEIN KINASE"/>
    <property type="match status" value="1"/>
</dbReference>
<dbReference type="InterPro" id="IPR011009">
    <property type="entry name" value="Kinase-like_dom_sf"/>
</dbReference>
<dbReference type="InterPro" id="IPR050167">
    <property type="entry name" value="Ser_Thr_protein_kinase"/>
</dbReference>
<evidence type="ECO:0000256" key="1">
    <source>
        <dbReference type="SAM" id="MobiDB-lite"/>
    </source>
</evidence>
<proteinExistence type="predicted"/>
<dbReference type="OrthoDB" id="4062651at2759"/>
<dbReference type="PANTHER" id="PTHR23257:SF963">
    <property type="entry name" value="AT08303P"/>
    <property type="match status" value="1"/>
</dbReference>
<dbReference type="EMBL" id="SEOQ01000335">
    <property type="protein sequence ID" value="TFY65457.1"/>
    <property type="molecule type" value="Genomic_DNA"/>
</dbReference>
<name>A0A4Y9YUQ7_9AGAM</name>
<feature type="domain" description="Protein kinase" evidence="2">
    <location>
        <begin position="72"/>
        <end position="311"/>
    </location>
</feature>
<sequence length="311" mass="34489">MATAPDTDTPLVGSDDCDHPQPSKALAHSAEEPEMRLVMRPDTQPKAGDTEEMRLVSKEEIWGGISELFEFWVMLWTNGKDYFCSKYPSRQLPEDLTPSGLEAQLVPIPQTYYQPPIPSDSSLTPASLPLAKNIYIKRPDPITFNPDKPTSTECADSMLQDAHVCEILTKHPHPNICIYYGYIAENSFLTGLCFEKYEKTLYEAIKNGDAVDGPRILEGVQSGLDHLHALGLVHGDVNPHNIMLDSTSVPIIIDFDSCQSQGTRIFGKGGTPLWCKEPPPIVAETENDVYGLEAIREWLVEEGMKTADPDS</sequence>
<dbReference type="PROSITE" id="PS50011">
    <property type="entry name" value="PROTEIN_KINASE_DOM"/>
    <property type="match status" value="1"/>
</dbReference>
<keyword evidence="4" id="KW-1185">Reference proteome</keyword>
<dbReference type="STRING" id="205917.A0A4Y9YUQ7"/>
<dbReference type="AlphaFoldDB" id="A0A4Y9YUQ7"/>
<dbReference type="Gene3D" id="1.10.510.10">
    <property type="entry name" value="Transferase(Phosphotransferase) domain 1"/>
    <property type="match status" value="1"/>
</dbReference>
<evidence type="ECO:0000259" key="2">
    <source>
        <dbReference type="PROSITE" id="PS50011"/>
    </source>
</evidence>
<dbReference type="Proteomes" id="UP000298327">
    <property type="component" value="Unassembled WGS sequence"/>
</dbReference>
<dbReference type="InterPro" id="IPR000719">
    <property type="entry name" value="Prot_kinase_dom"/>
</dbReference>
<dbReference type="GO" id="GO:0005524">
    <property type="term" value="F:ATP binding"/>
    <property type="evidence" value="ECO:0007669"/>
    <property type="project" value="InterPro"/>
</dbReference>
<evidence type="ECO:0000313" key="3">
    <source>
        <dbReference type="EMBL" id="TFY65457.1"/>
    </source>
</evidence>
<gene>
    <name evidence="3" type="ORF">EVG20_g5575</name>
</gene>
<organism evidence="3 4">
    <name type="scientific">Dentipellis fragilis</name>
    <dbReference type="NCBI Taxonomy" id="205917"/>
    <lineage>
        <taxon>Eukaryota</taxon>
        <taxon>Fungi</taxon>
        <taxon>Dikarya</taxon>
        <taxon>Basidiomycota</taxon>
        <taxon>Agaricomycotina</taxon>
        <taxon>Agaricomycetes</taxon>
        <taxon>Russulales</taxon>
        <taxon>Hericiaceae</taxon>
        <taxon>Dentipellis</taxon>
    </lineage>
</organism>
<evidence type="ECO:0000313" key="4">
    <source>
        <dbReference type="Proteomes" id="UP000298327"/>
    </source>
</evidence>
<accession>A0A4Y9YUQ7</accession>
<dbReference type="GO" id="GO:0007165">
    <property type="term" value="P:signal transduction"/>
    <property type="evidence" value="ECO:0007669"/>
    <property type="project" value="TreeGrafter"/>
</dbReference>
<protein>
    <recommendedName>
        <fullName evidence="2">Protein kinase domain-containing protein</fullName>
    </recommendedName>
</protein>
<reference evidence="3 4" key="1">
    <citation type="submission" date="2019-02" db="EMBL/GenBank/DDBJ databases">
        <title>Genome sequencing of the rare red list fungi Dentipellis fragilis.</title>
        <authorList>
            <person name="Buettner E."/>
            <person name="Kellner H."/>
        </authorList>
    </citation>
    <scope>NUCLEOTIDE SEQUENCE [LARGE SCALE GENOMIC DNA]</scope>
    <source>
        <strain evidence="3 4">DSM 105465</strain>
    </source>
</reference>
<dbReference type="SUPFAM" id="SSF56112">
    <property type="entry name" value="Protein kinase-like (PK-like)"/>
    <property type="match status" value="1"/>
</dbReference>
<dbReference type="GO" id="GO:0005737">
    <property type="term" value="C:cytoplasm"/>
    <property type="evidence" value="ECO:0007669"/>
    <property type="project" value="TreeGrafter"/>
</dbReference>